<dbReference type="InterPro" id="IPR050490">
    <property type="entry name" value="Bact_solute-bd_prot1"/>
</dbReference>
<evidence type="ECO:0000256" key="4">
    <source>
        <dbReference type="ARBA" id="ARBA00022729"/>
    </source>
</evidence>
<keyword evidence="4" id="KW-0732">Signal</keyword>
<feature type="non-terminal residue" evidence="5">
    <location>
        <position position="1"/>
    </location>
</feature>
<protein>
    <submittedName>
        <fullName evidence="5">Extracellular solute-binding protein</fullName>
    </submittedName>
</protein>
<dbReference type="EMBL" id="SOIZ01000238">
    <property type="protein sequence ID" value="TET61624.1"/>
    <property type="molecule type" value="Genomic_DNA"/>
</dbReference>
<proteinExistence type="inferred from homology"/>
<dbReference type="PANTHER" id="PTHR43649:SF31">
    <property type="entry name" value="SN-GLYCEROL-3-PHOSPHATE-BINDING PERIPLASMIC PROTEIN UGPB"/>
    <property type="match status" value="1"/>
</dbReference>
<comment type="similarity">
    <text evidence="2">Belongs to the bacterial solute-binding protein 1 family.</text>
</comment>
<evidence type="ECO:0000313" key="5">
    <source>
        <dbReference type="EMBL" id="TET61624.1"/>
    </source>
</evidence>
<dbReference type="InterPro" id="IPR006059">
    <property type="entry name" value="SBP"/>
</dbReference>
<dbReference type="Proteomes" id="UP000319130">
    <property type="component" value="Unassembled WGS sequence"/>
</dbReference>
<reference evidence="5 6" key="1">
    <citation type="submission" date="2019-03" db="EMBL/GenBank/DDBJ databases">
        <title>Metabolic potential of uncultured bacteria and archaea associated with petroleum seepage in deep-sea sediments.</title>
        <authorList>
            <person name="Dong X."/>
            <person name="Hubert C."/>
        </authorList>
    </citation>
    <scope>NUCLEOTIDE SEQUENCE [LARGE SCALE GENOMIC DNA]</scope>
    <source>
        <strain evidence="5">E29_bin52</strain>
    </source>
</reference>
<gene>
    <name evidence="5" type="ORF">E3J48_05445</name>
</gene>
<evidence type="ECO:0000313" key="6">
    <source>
        <dbReference type="Proteomes" id="UP000319130"/>
    </source>
</evidence>
<accession>A0A523W3M7</accession>
<organism evidence="5 6">
    <name type="scientific">Aerophobetes bacterium</name>
    <dbReference type="NCBI Taxonomy" id="2030807"/>
    <lineage>
        <taxon>Bacteria</taxon>
        <taxon>Candidatus Aerophobota</taxon>
    </lineage>
</organism>
<dbReference type="AlphaFoldDB" id="A0A523W3M7"/>
<evidence type="ECO:0000256" key="2">
    <source>
        <dbReference type="ARBA" id="ARBA00008520"/>
    </source>
</evidence>
<evidence type="ECO:0000256" key="3">
    <source>
        <dbReference type="ARBA" id="ARBA00022448"/>
    </source>
</evidence>
<dbReference type="SUPFAM" id="SSF53850">
    <property type="entry name" value="Periplasmic binding protein-like II"/>
    <property type="match status" value="1"/>
</dbReference>
<name>A0A523W3M7_UNCAE</name>
<dbReference type="PANTHER" id="PTHR43649">
    <property type="entry name" value="ARABINOSE-BINDING PROTEIN-RELATED"/>
    <property type="match status" value="1"/>
</dbReference>
<sequence length="342" mass="38463">GVGSPDIYFMEMDQIGRYIGLGGAQDITAGMKPYEDLFPPAYWKSYVSGGRVFGVPWDGGPSAVFYRKDIFDEEGVEFPKSWQEYAQVGRKMAKDLDGDGEIDRYMGLTFSWLTQQWIQGRGGEVTNEKGQILFDNPVVSEVVQWVSDRIRKDRSMKYKEPWDPESFEMIKTDKYLTVPVAYWYVGFGLQKFAYRPELEGKWRAARWLPWQEGDTPTGANAGGSGWLVSPQAKNVEICVELLKYISARKESQVHVALEHGVFPVNMEALEELGKQPLAFFGGQKVYQLLLGELEDTPPLTYGPEWSVIMGSLQRAIDRVVLEGAAVEEAIKDAVVEAKGELG</sequence>
<dbReference type="GO" id="GO:0030313">
    <property type="term" value="C:cell envelope"/>
    <property type="evidence" value="ECO:0007669"/>
    <property type="project" value="UniProtKB-SubCell"/>
</dbReference>
<dbReference type="Pfam" id="PF01547">
    <property type="entry name" value="SBP_bac_1"/>
    <property type="match status" value="1"/>
</dbReference>
<evidence type="ECO:0000256" key="1">
    <source>
        <dbReference type="ARBA" id="ARBA00004196"/>
    </source>
</evidence>
<dbReference type="Gene3D" id="3.40.190.10">
    <property type="entry name" value="Periplasmic binding protein-like II"/>
    <property type="match status" value="1"/>
</dbReference>
<comment type="subcellular location">
    <subcellularLocation>
        <location evidence="1">Cell envelope</location>
    </subcellularLocation>
</comment>
<keyword evidence="3" id="KW-0813">Transport</keyword>
<comment type="caution">
    <text evidence="5">The sequence shown here is derived from an EMBL/GenBank/DDBJ whole genome shotgun (WGS) entry which is preliminary data.</text>
</comment>